<gene>
    <name evidence="2" type="ORF">SAMN04488128_103440</name>
</gene>
<protein>
    <submittedName>
        <fullName evidence="2">Uncharacterized protein</fullName>
    </submittedName>
</protein>
<dbReference type="Proteomes" id="UP000190367">
    <property type="component" value="Unassembled WGS sequence"/>
</dbReference>
<dbReference type="STRING" id="634771.SAMN04488128_103440"/>
<dbReference type="AlphaFoldDB" id="A0A1T4STP8"/>
<name>A0A1T4STP8_9BACT</name>
<organism evidence="2 3">
    <name type="scientific">Chitinophaga eiseniae</name>
    <dbReference type="NCBI Taxonomy" id="634771"/>
    <lineage>
        <taxon>Bacteria</taxon>
        <taxon>Pseudomonadati</taxon>
        <taxon>Bacteroidota</taxon>
        <taxon>Chitinophagia</taxon>
        <taxon>Chitinophagales</taxon>
        <taxon>Chitinophagaceae</taxon>
        <taxon>Chitinophaga</taxon>
    </lineage>
</organism>
<reference evidence="3" key="1">
    <citation type="submission" date="2017-02" db="EMBL/GenBank/DDBJ databases">
        <authorList>
            <person name="Varghese N."/>
            <person name="Submissions S."/>
        </authorList>
    </citation>
    <scope>NUCLEOTIDE SEQUENCE [LARGE SCALE GENOMIC DNA]</scope>
    <source>
        <strain evidence="3">DSM 22224</strain>
    </source>
</reference>
<keyword evidence="3" id="KW-1185">Reference proteome</keyword>
<evidence type="ECO:0000256" key="1">
    <source>
        <dbReference type="SAM" id="MobiDB-lite"/>
    </source>
</evidence>
<accession>A0A1T4STP8</accession>
<feature type="compositionally biased region" description="Polar residues" evidence="1">
    <location>
        <begin position="29"/>
        <end position="39"/>
    </location>
</feature>
<sequence length="39" mass="4237">MKQVALNAARNLIVYTTNDTHATDRTTHPLSTAAQQGII</sequence>
<dbReference type="EMBL" id="FUWZ01000003">
    <property type="protein sequence ID" value="SKA31258.1"/>
    <property type="molecule type" value="Genomic_DNA"/>
</dbReference>
<feature type="region of interest" description="Disordered" evidence="1">
    <location>
        <begin position="20"/>
        <end position="39"/>
    </location>
</feature>
<proteinExistence type="predicted"/>
<evidence type="ECO:0000313" key="3">
    <source>
        <dbReference type="Proteomes" id="UP000190367"/>
    </source>
</evidence>
<evidence type="ECO:0000313" key="2">
    <source>
        <dbReference type="EMBL" id="SKA31258.1"/>
    </source>
</evidence>